<dbReference type="Pfam" id="PF22669">
    <property type="entry name" value="Exo_endo_phos2"/>
    <property type="match status" value="1"/>
</dbReference>
<dbReference type="AlphaFoldDB" id="F4Q584"/>
<name>F4Q584_CACFS</name>
<reference evidence="4" key="1">
    <citation type="journal article" date="2011" name="Genome Res.">
        <title>Phylogeny-wide analysis of social amoeba genomes highlights ancient origins for complex intercellular communication.</title>
        <authorList>
            <person name="Heidel A.J."/>
            <person name="Lawal H.M."/>
            <person name="Felder M."/>
            <person name="Schilde C."/>
            <person name="Helps N.R."/>
            <person name="Tunggal B."/>
            <person name="Rivero F."/>
            <person name="John U."/>
            <person name="Schleicher M."/>
            <person name="Eichinger L."/>
            <person name="Platzer M."/>
            <person name="Noegel A.A."/>
            <person name="Schaap P."/>
            <person name="Gloeckner G."/>
        </authorList>
    </citation>
    <scope>NUCLEOTIDE SEQUENCE [LARGE SCALE GENOMIC DNA]</scope>
    <source>
        <strain evidence="4">SH3</strain>
    </source>
</reference>
<sequence length="734" mass="83138">MSSPARTRALSVSSDKARNGNLKDVENYYKNIKKNLIDFQYEFTVNLKKKDKTRQLLYNLKENTIQIFKLSKKGNKKSKLKKYQMDDFERICKDRSDNKLLILTKKGGKKELLLSFLNPERRESLYELLWLSRGDRTKTVPSKEEKAPFDKISLFITTWNVGDAQPSAEQLHHWIPNKNQHDIYVIGVQECDYQPSFSSSSSNSSSSSSSNATSTTGSSNPSSSSSTPISTSPPSTPPITVKSHTPPSSSGSQTDCAEHWFQMLSNHLGHNYFKLQSISLVKMRLVVFVKKEHYYKINHIERESEATGVAGIYGNKGATAISFKFLESSFLFINSHFAAHQEKIEQRNQNYRDIIKGLNMGSKSKTDILNQFHHVFWMGDFNYRIDLFREETLVAIQSKNLGKLVGNDQLGRQKLSERVFVGFREPPIKFMPTYKMERNTVGVYTTEKSRVPSYCDRILYKPLPCAPMTSCTQYDSATTVTTSDHNPVFAVYETYVQRPCLPTQRNQSKCTIELLDVGALQLDLDENGAPPDPYLFFHPSTFLTSPVETAHASASRCPVWGDLPPLVPCIYKKSFLENQHLLISVLDYRESPPRKIGYASIPLMLGFTKEPYSFQTRITKYGVSSGILYGKIHIISEDEQQQLLYNVNQFPTTTTTSSTIPTTPSTATSTTVASTSTTTTSTATTESNQPIVTYNSNNPNQNNQNNNNGIDPSKQLHRRSTRKKYKQRLKLFFG</sequence>
<dbReference type="Proteomes" id="UP000007797">
    <property type="component" value="Unassembled WGS sequence"/>
</dbReference>
<dbReference type="SMART" id="SM00128">
    <property type="entry name" value="IPPc"/>
    <property type="match status" value="1"/>
</dbReference>
<dbReference type="InterPro" id="IPR000300">
    <property type="entry name" value="IPPc"/>
</dbReference>
<protein>
    <submittedName>
        <fullName evidence="3">Inositol 5-phosphatase</fullName>
    </submittedName>
</protein>
<dbReference type="GO" id="GO:0004439">
    <property type="term" value="F:phosphatidylinositol-4,5-bisphosphate 5-phosphatase activity"/>
    <property type="evidence" value="ECO:0007669"/>
    <property type="project" value="TreeGrafter"/>
</dbReference>
<evidence type="ECO:0000256" key="1">
    <source>
        <dbReference type="SAM" id="MobiDB-lite"/>
    </source>
</evidence>
<dbReference type="RefSeq" id="XP_004355627.1">
    <property type="nucleotide sequence ID" value="XM_004355574.1"/>
</dbReference>
<dbReference type="KEGG" id="dfa:DFA_08125"/>
<feature type="compositionally biased region" description="Polar residues" evidence="1">
    <location>
        <begin position="242"/>
        <end position="253"/>
    </location>
</feature>
<feature type="compositionally biased region" description="Low complexity" evidence="1">
    <location>
        <begin position="654"/>
        <end position="685"/>
    </location>
</feature>
<dbReference type="InterPro" id="IPR036691">
    <property type="entry name" value="Endo/exonu/phosph_ase_sf"/>
</dbReference>
<feature type="compositionally biased region" description="Basic residues" evidence="1">
    <location>
        <begin position="715"/>
        <end position="724"/>
    </location>
</feature>
<feature type="compositionally biased region" description="Low complexity" evidence="1">
    <location>
        <begin position="197"/>
        <end position="233"/>
    </location>
</feature>
<dbReference type="STRING" id="1054147.F4Q584"/>
<feature type="region of interest" description="Disordered" evidence="1">
    <location>
        <begin position="197"/>
        <end position="253"/>
    </location>
</feature>
<feature type="domain" description="Inositol polyphosphate-related phosphatase" evidence="2">
    <location>
        <begin position="150"/>
        <end position="500"/>
    </location>
</feature>
<evidence type="ECO:0000313" key="3">
    <source>
        <dbReference type="EMBL" id="EGG17143.1"/>
    </source>
</evidence>
<dbReference type="GO" id="GO:0046856">
    <property type="term" value="P:phosphatidylinositol dephosphorylation"/>
    <property type="evidence" value="ECO:0007669"/>
    <property type="project" value="InterPro"/>
</dbReference>
<gene>
    <name evidence="3" type="primary">Dd5P1</name>
    <name evidence="3" type="ORF">DFA_08125</name>
</gene>
<keyword evidence="4" id="KW-1185">Reference proteome</keyword>
<evidence type="ECO:0000313" key="4">
    <source>
        <dbReference type="Proteomes" id="UP000007797"/>
    </source>
</evidence>
<dbReference type="Gene3D" id="3.60.10.10">
    <property type="entry name" value="Endonuclease/exonuclease/phosphatase"/>
    <property type="match status" value="1"/>
</dbReference>
<dbReference type="InterPro" id="IPR046985">
    <property type="entry name" value="IP5"/>
</dbReference>
<proteinExistence type="predicted"/>
<accession>F4Q584</accession>
<feature type="region of interest" description="Disordered" evidence="1">
    <location>
        <begin position="654"/>
        <end position="724"/>
    </location>
</feature>
<dbReference type="OrthoDB" id="62798at2759"/>
<dbReference type="SUPFAM" id="SSF56219">
    <property type="entry name" value="DNase I-like"/>
    <property type="match status" value="1"/>
</dbReference>
<evidence type="ECO:0000259" key="2">
    <source>
        <dbReference type="SMART" id="SM00128"/>
    </source>
</evidence>
<dbReference type="OMA" id="RRECFYE"/>
<dbReference type="GO" id="GO:0043327">
    <property type="term" value="P:chemotaxis to cAMP"/>
    <property type="evidence" value="ECO:0007669"/>
    <property type="project" value="EnsemblProtists"/>
</dbReference>
<dbReference type="PANTHER" id="PTHR11200">
    <property type="entry name" value="INOSITOL 5-PHOSPHATASE"/>
    <property type="match status" value="1"/>
</dbReference>
<dbReference type="PANTHER" id="PTHR11200:SF291">
    <property type="entry name" value="INOSITOL 5-PHOSPHATASE"/>
    <property type="match status" value="1"/>
</dbReference>
<dbReference type="GeneID" id="14869175"/>
<feature type="compositionally biased region" description="Low complexity" evidence="1">
    <location>
        <begin position="695"/>
        <end position="708"/>
    </location>
</feature>
<organism evidence="3 4">
    <name type="scientific">Cavenderia fasciculata</name>
    <name type="common">Slime mold</name>
    <name type="synonym">Dictyostelium fasciculatum</name>
    <dbReference type="NCBI Taxonomy" id="261658"/>
    <lineage>
        <taxon>Eukaryota</taxon>
        <taxon>Amoebozoa</taxon>
        <taxon>Evosea</taxon>
        <taxon>Eumycetozoa</taxon>
        <taxon>Dictyostelia</taxon>
        <taxon>Acytosteliales</taxon>
        <taxon>Cavenderiaceae</taxon>
        <taxon>Cavenderia</taxon>
    </lineage>
</organism>
<dbReference type="EMBL" id="GL883021">
    <property type="protein sequence ID" value="EGG17143.1"/>
    <property type="molecule type" value="Genomic_DNA"/>
</dbReference>